<feature type="chain" id="PRO_5012322939" evidence="1">
    <location>
        <begin position="25"/>
        <end position="197"/>
    </location>
</feature>
<organism evidence="2 3">
    <name type="scientific">Bartonella schoenbuchensis (strain DSM 13525 / NCTC 13165 / R1)</name>
    <dbReference type="NCBI Taxonomy" id="687861"/>
    <lineage>
        <taxon>Bacteria</taxon>
        <taxon>Pseudomonadati</taxon>
        <taxon>Pseudomonadota</taxon>
        <taxon>Alphaproteobacteria</taxon>
        <taxon>Hyphomicrobiales</taxon>
        <taxon>Bartonellaceae</taxon>
        <taxon>Bartonella</taxon>
    </lineage>
</organism>
<name>A0A1S6XPE6_BARSR</name>
<dbReference type="NCBIfam" id="TIGR04415">
    <property type="entry name" value="O_hepto_targRPT"/>
    <property type="match status" value="1"/>
</dbReference>
<dbReference type="Proteomes" id="UP000190811">
    <property type="component" value="Chromosome"/>
</dbReference>
<dbReference type="InterPro" id="IPR012332">
    <property type="entry name" value="Autotransporter_pectin_lyase_C"/>
</dbReference>
<dbReference type="InterPro" id="IPR030930">
    <property type="entry name" value="AIDA"/>
</dbReference>
<feature type="signal peptide" evidence="1">
    <location>
        <begin position="1"/>
        <end position="24"/>
    </location>
</feature>
<dbReference type="EMBL" id="CP019789">
    <property type="protein sequence ID" value="AQX30447.1"/>
    <property type="molecule type" value="Genomic_DNA"/>
</dbReference>
<proteinExistence type="predicted"/>
<accession>A0A1S6XPE6</accession>
<protein>
    <submittedName>
        <fullName evidence="2">Autotransporter passenger strand-loop-strand repeat-containing protein</fullName>
    </submittedName>
</protein>
<reference evidence="3" key="1">
    <citation type="journal article" date="2017" name="Genome Biol. Evol.">
        <title>Evolutionary Dynamics of Pathoadaptation Revealed by Three Independent Acquisitions of the VirB/D4 Type IV Secretion System in Bartonella.</title>
        <authorList>
            <person name="Harms A."/>
            <person name="Segers F.H."/>
            <person name="Quebatte M."/>
            <person name="Mistl C."/>
            <person name="Manfredi P."/>
            <person name="Korner J."/>
            <person name="Chomel B.B."/>
            <person name="Kosoy M."/>
            <person name="Maruyama S."/>
            <person name="Engel P."/>
            <person name="Dehio C."/>
        </authorList>
    </citation>
    <scope>NUCLEOTIDE SEQUENCE [LARGE SCALE GENOMIC DNA]</scope>
    <source>
        <strain evidence="3">R1</strain>
    </source>
</reference>
<gene>
    <name evidence="2" type="ORF">BscR1v2_004990</name>
</gene>
<dbReference type="AlphaFoldDB" id="A0A1S6XPE6"/>
<evidence type="ECO:0000313" key="3">
    <source>
        <dbReference type="Proteomes" id="UP000190811"/>
    </source>
</evidence>
<dbReference type="RefSeq" id="WP_335617881.1">
    <property type="nucleotide sequence ID" value="NZ_CP019789.1"/>
</dbReference>
<dbReference type="Gene3D" id="2.160.20.20">
    <property type="match status" value="1"/>
</dbReference>
<keyword evidence="1" id="KW-0732">Signal</keyword>
<evidence type="ECO:0000313" key="2">
    <source>
        <dbReference type="EMBL" id="AQX30447.1"/>
    </source>
</evidence>
<evidence type="ECO:0000256" key="1">
    <source>
        <dbReference type="SAM" id="SignalP"/>
    </source>
</evidence>
<sequence>MQHKYRLNVSILLMSSLLIQNVNAREDSSNYFDQLLKRNLLKNLFHGQTLVDSTHTTSWGISQNTKIKKGGIEIVQNSGISSNATIHKGGKQLVTNQGKAIETKIEGGSQFIFNQDSSTRTFRNSSAYDAVVSGKDGIWGQQNVYDGGEAWNTKVMKDGEQNIYKVRTKKGGVLHKLKYLKMVGNTFWRKARPTTLF</sequence>
<dbReference type="STRING" id="687861.BscR1v2_004990"/>